<evidence type="ECO:0000256" key="4">
    <source>
        <dbReference type="ARBA" id="ARBA00022737"/>
    </source>
</evidence>
<evidence type="ECO:0000313" key="8">
    <source>
        <dbReference type="EMBL" id="KAA0190912.1"/>
    </source>
</evidence>
<accession>A0A8E0VKK3</accession>
<evidence type="ECO:0000256" key="2">
    <source>
        <dbReference type="ARBA" id="ARBA00006613"/>
    </source>
</evidence>
<dbReference type="GO" id="GO:0030123">
    <property type="term" value="C:AP-3 adaptor complex"/>
    <property type="evidence" value="ECO:0007669"/>
    <property type="project" value="InterPro"/>
</dbReference>
<dbReference type="GO" id="GO:1904115">
    <property type="term" value="C:axon cytoplasm"/>
    <property type="evidence" value="ECO:0007669"/>
    <property type="project" value="GOC"/>
</dbReference>
<protein>
    <submittedName>
        <fullName evidence="8">AP-3 complex subunit delta-1</fullName>
    </submittedName>
</protein>
<gene>
    <name evidence="8" type="ORF">FBUS_08486</name>
</gene>
<comment type="similarity">
    <text evidence="2">Belongs to the adaptor complexes large subunit family.</text>
</comment>
<dbReference type="GO" id="GO:0098943">
    <property type="term" value="P:neurotransmitter receptor transport, postsynaptic endosome to lysosome"/>
    <property type="evidence" value="ECO:0007669"/>
    <property type="project" value="TreeGrafter"/>
</dbReference>
<organism evidence="8 9">
    <name type="scientific">Fasciolopsis buskii</name>
    <dbReference type="NCBI Taxonomy" id="27845"/>
    <lineage>
        <taxon>Eukaryota</taxon>
        <taxon>Metazoa</taxon>
        <taxon>Spiralia</taxon>
        <taxon>Lophotrochozoa</taxon>
        <taxon>Platyhelminthes</taxon>
        <taxon>Trematoda</taxon>
        <taxon>Digenea</taxon>
        <taxon>Plagiorchiida</taxon>
        <taxon>Echinostomata</taxon>
        <taxon>Echinostomatoidea</taxon>
        <taxon>Fasciolidae</taxon>
        <taxon>Fasciolopsis</taxon>
    </lineage>
</organism>
<dbReference type="Proteomes" id="UP000728185">
    <property type="component" value="Unassembled WGS sequence"/>
</dbReference>
<keyword evidence="5" id="KW-0653">Protein transport</keyword>
<dbReference type="GO" id="GO:0048490">
    <property type="term" value="P:anterograde synaptic vesicle transport"/>
    <property type="evidence" value="ECO:0007669"/>
    <property type="project" value="TreeGrafter"/>
</dbReference>
<dbReference type="GO" id="GO:0006896">
    <property type="term" value="P:Golgi to vacuole transport"/>
    <property type="evidence" value="ECO:0007669"/>
    <property type="project" value="TreeGrafter"/>
</dbReference>
<dbReference type="GO" id="GO:0043195">
    <property type="term" value="C:terminal bouton"/>
    <property type="evidence" value="ECO:0007669"/>
    <property type="project" value="TreeGrafter"/>
</dbReference>
<dbReference type="GO" id="GO:0006623">
    <property type="term" value="P:protein targeting to vacuole"/>
    <property type="evidence" value="ECO:0007669"/>
    <property type="project" value="TreeGrafter"/>
</dbReference>
<keyword evidence="4" id="KW-0677">Repeat</keyword>
<keyword evidence="3" id="KW-0813">Transport</keyword>
<reference evidence="8" key="1">
    <citation type="submission" date="2019-05" db="EMBL/GenBank/DDBJ databases">
        <title>Annotation for the trematode Fasciolopsis buski.</title>
        <authorList>
            <person name="Choi Y.-J."/>
        </authorList>
    </citation>
    <scope>NUCLEOTIDE SEQUENCE</scope>
    <source>
        <strain evidence="8">HT</strain>
        <tissue evidence="8">Whole worm</tissue>
    </source>
</reference>
<dbReference type="InterPro" id="IPR002553">
    <property type="entry name" value="Clathrin/coatomer_adapt-like_N"/>
</dbReference>
<dbReference type="Gene3D" id="1.25.10.10">
    <property type="entry name" value="Leucine-rich Repeat Variant"/>
    <property type="match status" value="1"/>
</dbReference>
<feature type="domain" description="Clathrin/coatomer adaptor adaptin-like N-terminal" evidence="7">
    <location>
        <begin position="1"/>
        <end position="170"/>
    </location>
</feature>
<keyword evidence="9" id="KW-1185">Reference proteome</keyword>
<evidence type="ECO:0000313" key="9">
    <source>
        <dbReference type="Proteomes" id="UP000728185"/>
    </source>
</evidence>
<dbReference type="OrthoDB" id="10264595at2759"/>
<dbReference type="Pfam" id="PF01602">
    <property type="entry name" value="Adaptin_N"/>
    <property type="match status" value="1"/>
</dbReference>
<dbReference type="GO" id="GO:0098830">
    <property type="term" value="C:presynaptic endosome"/>
    <property type="evidence" value="ECO:0007669"/>
    <property type="project" value="TreeGrafter"/>
</dbReference>
<comment type="caution">
    <text evidence="8">The sequence shown here is derived from an EMBL/GenBank/DDBJ whole genome shotgun (WGS) entry which is preliminary data.</text>
</comment>
<dbReference type="InterPro" id="IPR017105">
    <property type="entry name" value="AP3_complex_dsu"/>
</dbReference>
<evidence type="ECO:0000256" key="6">
    <source>
        <dbReference type="ARBA" id="ARBA00023136"/>
    </source>
</evidence>
<dbReference type="GO" id="GO:0010008">
    <property type="term" value="C:endosome membrane"/>
    <property type="evidence" value="ECO:0007669"/>
    <property type="project" value="TreeGrafter"/>
</dbReference>
<dbReference type="GO" id="GO:0048499">
    <property type="term" value="P:synaptic vesicle membrane organization"/>
    <property type="evidence" value="ECO:0007669"/>
    <property type="project" value="TreeGrafter"/>
</dbReference>
<dbReference type="PANTHER" id="PTHR22781">
    <property type="entry name" value="DELTA ADAPTIN-RELATED"/>
    <property type="match status" value="1"/>
</dbReference>
<proteinExistence type="inferred from homology"/>
<dbReference type="InterPro" id="IPR011989">
    <property type="entry name" value="ARM-like"/>
</dbReference>
<dbReference type="EMBL" id="LUCM01006698">
    <property type="protein sequence ID" value="KAA0190912.1"/>
    <property type="molecule type" value="Genomic_DNA"/>
</dbReference>
<dbReference type="GO" id="GO:0016182">
    <property type="term" value="P:synaptic vesicle budding from endosome"/>
    <property type="evidence" value="ECO:0007669"/>
    <property type="project" value="TreeGrafter"/>
</dbReference>
<keyword evidence="6" id="KW-0472">Membrane</keyword>
<evidence type="ECO:0000259" key="7">
    <source>
        <dbReference type="Pfam" id="PF01602"/>
    </source>
</evidence>
<evidence type="ECO:0000256" key="1">
    <source>
        <dbReference type="ARBA" id="ARBA00004308"/>
    </source>
</evidence>
<dbReference type="PANTHER" id="PTHR22781:SF12">
    <property type="entry name" value="AP-3 COMPLEX SUBUNIT DELTA-1"/>
    <property type="match status" value="1"/>
</dbReference>
<dbReference type="SUPFAM" id="SSF48371">
    <property type="entry name" value="ARM repeat"/>
    <property type="match status" value="1"/>
</dbReference>
<evidence type="ECO:0000256" key="3">
    <source>
        <dbReference type="ARBA" id="ARBA00022448"/>
    </source>
</evidence>
<evidence type="ECO:0000256" key="5">
    <source>
        <dbReference type="ARBA" id="ARBA00022927"/>
    </source>
</evidence>
<sequence>MTKILQYHPKIVQSHKDLIFRCLDDKDESIRVRALNLLQGMVSRKNLVEIVKFLMCHVANPNNSVHYRDELVSKLVHICSQDNFHYVTSFEWYISVIVELAHTDGVRNGILLSDQLIDVAIRVPSVRSFCVAQMAILFTVCSSSTSPIRTRQNALCDVIHAASWICGEYAK</sequence>
<dbReference type="InterPro" id="IPR016024">
    <property type="entry name" value="ARM-type_fold"/>
</dbReference>
<name>A0A8E0VKK3_9TREM</name>
<dbReference type="AlphaFoldDB" id="A0A8E0VKK3"/>
<comment type="subcellular location">
    <subcellularLocation>
        <location evidence="1">Endomembrane system</location>
    </subcellularLocation>
</comment>